<proteinExistence type="predicted"/>
<evidence type="ECO:0000259" key="3">
    <source>
        <dbReference type="PROSITE" id="PS50048"/>
    </source>
</evidence>
<evidence type="ECO:0000313" key="4">
    <source>
        <dbReference type="EMBL" id="KAF2120436.1"/>
    </source>
</evidence>
<sequence>MKLACLRCKHKKIKCDKREPICHQCITALAECVYVERKKRPRLQERRVEMNVLNDRLIFLEKHLNEPTEQSTDRASVGSHASEQREPNTPDAALSTPSLVEGIGSELWIYRMAKDATTKFERVNATPTDTPGPSTVDTAMSALNDSLADLEILKVSPEHFGKDSQFSVSSEEGKACVQAFLEMLSDLVIPDLFTASAMEDLELLHLLPSIIDSPYVNVEPAARVLYYNALYYGLIKLRGVANPLARKAYFKALESVPLWLETSKASDLDIMTACLTTWTAINNFDYQLSWRFHCKSCQLSKTRGLDRLDCSPPATLEEERWREKMRPLCWQVLQTDLLFRLFYGKPSVWQWSVDRFKPPALISASNLHPNSSQVICYAVWMDYTILTVELFNALDEGTAGPEAVDVFCIKMETIINNWNLMSLLDAANCSPTCRWLYADHIMNTYTIIIGIKRLTREDNTPIDAITLRSARTVMDIILRFADMGTTLLETSFCFSHFITFYPFCAIFSLYEHILACKEPDECEQDVISLEAIGRILTDVCSLQSDWVPISRTVSALNKVSRIIQESRRRQPTQSTYLPSGQSPGQNALVNEQQPQLSEQQHAFADPNNLTVPIDETPPLPFPLEDFSDLSFLQDFPMMMEGGFQPVGFVRALESDLIGRNWQQSRWDVSGDSSGDILPTGMPDSI</sequence>
<dbReference type="CDD" id="cd12148">
    <property type="entry name" value="fungal_TF_MHR"/>
    <property type="match status" value="1"/>
</dbReference>
<dbReference type="Pfam" id="PF00172">
    <property type="entry name" value="Zn_clus"/>
    <property type="match status" value="1"/>
</dbReference>
<dbReference type="EMBL" id="ML977313">
    <property type="protein sequence ID" value="KAF2120436.1"/>
    <property type="molecule type" value="Genomic_DNA"/>
</dbReference>
<dbReference type="GO" id="GO:0000981">
    <property type="term" value="F:DNA-binding transcription factor activity, RNA polymerase II-specific"/>
    <property type="evidence" value="ECO:0007669"/>
    <property type="project" value="InterPro"/>
</dbReference>
<dbReference type="PROSITE" id="PS50048">
    <property type="entry name" value="ZN2_CY6_FUNGAL_2"/>
    <property type="match status" value="1"/>
</dbReference>
<keyword evidence="5" id="KW-1185">Reference proteome</keyword>
<evidence type="ECO:0000256" key="1">
    <source>
        <dbReference type="ARBA" id="ARBA00023242"/>
    </source>
</evidence>
<keyword evidence="1" id="KW-0539">Nucleus</keyword>
<gene>
    <name evidence="4" type="ORF">BDV96DRAFT_266195</name>
</gene>
<dbReference type="CDD" id="cd00067">
    <property type="entry name" value="GAL4"/>
    <property type="match status" value="1"/>
</dbReference>
<accession>A0A6A5ZMP9</accession>
<dbReference type="InterPro" id="IPR036864">
    <property type="entry name" value="Zn2-C6_fun-type_DNA-bd_sf"/>
</dbReference>
<dbReference type="SMART" id="SM00066">
    <property type="entry name" value="GAL4"/>
    <property type="match status" value="1"/>
</dbReference>
<dbReference type="OrthoDB" id="39175at2759"/>
<dbReference type="AlphaFoldDB" id="A0A6A5ZMP9"/>
<evidence type="ECO:0000256" key="2">
    <source>
        <dbReference type="SAM" id="MobiDB-lite"/>
    </source>
</evidence>
<organism evidence="4 5">
    <name type="scientific">Lophiotrema nucula</name>
    <dbReference type="NCBI Taxonomy" id="690887"/>
    <lineage>
        <taxon>Eukaryota</taxon>
        <taxon>Fungi</taxon>
        <taxon>Dikarya</taxon>
        <taxon>Ascomycota</taxon>
        <taxon>Pezizomycotina</taxon>
        <taxon>Dothideomycetes</taxon>
        <taxon>Pleosporomycetidae</taxon>
        <taxon>Pleosporales</taxon>
        <taxon>Lophiotremataceae</taxon>
        <taxon>Lophiotrema</taxon>
    </lineage>
</organism>
<dbReference type="Gene3D" id="4.10.240.10">
    <property type="entry name" value="Zn(2)-C6 fungal-type DNA-binding domain"/>
    <property type="match status" value="1"/>
</dbReference>
<evidence type="ECO:0000313" key="5">
    <source>
        <dbReference type="Proteomes" id="UP000799770"/>
    </source>
</evidence>
<name>A0A6A5ZMP9_9PLEO</name>
<feature type="domain" description="Zn(2)-C6 fungal-type" evidence="3">
    <location>
        <begin position="4"/>
        <end position="34"/>
    </location>
</feature>
<feature type="region of interest" description="Disordered" evidence="2">
    <location>
        <begin position="566"/>
        <end position="587"/>
    </location>
</feature>
<dbReference type="InterPro" id="IPR050987">
    <property type="entry name" value="AtrR-like"/>
</dbReference>
<dbReference type="PANTHER" id="PTHR46910:SF5">
    <property type="entry name" value="ZN(II)2CYS6 TRANSCRIPTION FACTOR (EUROFUNG)"/>
    <property type="match status" value="1"/>
</dbReference>
<dbReference type="PANTHER" id="PTHR46910">
    <property type="entry name" value="TRANSCRIPTION FACTOR PDR1"/>
    <property type="match status" value="1"/>
</dbReference>
<dbReference type="InterPro" id="IPR001138">
    <property type="entry name" value="Zn2Cys6_DnaBD"/>
</dbReference>
<dbReference type="PROSITE" id="PS00463">
    <property type="entry name" value="ZN2_CY6_FUNGAL_1"/>
    <property type="match status" value="1"/>
</dbReference>
<dbReference type="GO" id="GO:0008270">
    <property type="term" value="F:zinc ion binding"/>
    <property type="evidence" value="ECO:0007669"/>
    <property type="project" value="InterPro"/>
</dbReference>
<dbReference type="Proteomes" id="UP000799770">
    <property type="component" value="Unassembled WGS sequence"/>
</dbReference>
<feature type="region of interest" description="Disordered" evidence="2">
    <location>
        <begin position="64"/>
        <end position="96"/>
    </location>
</feature>
<dbReference type="SUPFAM" id="SSF57701">
    <property type="entry name" value="Zn2/Cys6 DNA-binding domain"/>
    <property type="match status" value="1"/>
</dbReference>
<protein>
    <recommendedName>
        <fullName evidence="3">Zn(2)-C6 fungal-type domain-containing protein</fullName>
    </recommendedName>
</protein>
<feature type="compositionally biased region" description="Polar residues" evidence="2">
    <location>
        <begin position="571"/>
        <end position="587"/>
    </location>
</feature>
<reference evidence="4" key="1">
    <citation type="journal article" date="2020" name="Stud. Mycol.">
        <title>101 Dothideomycetes genomes: a test case for predicting lifestyles and emergence of pathogens.</title>
        <authorList>
            <person name="Haridas S."/>
            <person name="Albert R."/>
            <person name="Binder M."/>
            <person name="Bloem J."/>
            <person name="Labutti K."/>
            <person name="Salamov A."/>
            <person name="Andreopoulos B."/>
            <person name="Baker S."/>
            <person name="Barry K."/>
            <person name="Bills G."/>
            <person name="Bluhm B."/>
            <person name="Cannon C."/>
            <person name="Castanera R."/>
            <person name="Culley D."/>
            <person name="Daum C."/>
            <person name="Ezra D."/>
            <person name="Gonzalez J."/>
            <person name="Henrissat B."/>
            <person name="Kuo A."/>
            <person name="Liang C."/>
            <person name="Lipzen A."/>
            <person name="Lutzoni F."/>
            <person name="Magnuson J."/>
            <person name="Mondo S."/>
            <person name="Nolan M."/>
            <person name="Ohm R."/>
            <person name="Pangilinan J."/>
            <person name="Park H.-J."/>
            <person name="Ramirez L."/>
            <person name="Alfaro M."/>
            <person name="Sun H."/>
            <person name="Tritt A."/>
            <person name="Yoshinaga Y."/>
            <person name="Zwiers L.-H."/>
            <person name="Turgeon B."/>
            <person name="Goodwin S."/>
            <person name="Spatafora J."/>
            <person name="Crous P."/>
            <person name="Grigoriev I."/>
        </authorList>
    </citation>
    <scope>NUCLEOTIDE SEQUENCE</scope>
    <source>
        <strain evidence="4">CBS 627.86</strain>
    </source>
</reference>